<feature type="domain" description="DUF559" evidence="1">
    <location>
        <begin position="61"/>
        <end position="134"/>
    </location>
</feature>
<name>A0A5R9G8W6_9BACL</name>
<sequence>MHPELRRFIDAFEREAREEGRLRHTLGYAETRFLERVWGPFMNFNFDGLKPEYPFLDFEGGQRFVDFFYSKGPVKLIIEIDGYTTHAKEISKSKFRDHVRRQNRLMYSGWFLLRFTADEVETDEGYCQAELLKAIGYCWTASAGAGALPLNAGDLWAYRKKAIELYAIHQGGQNVKPTNFAYEHGVGRTTAQRWFERAAEEGLLAPLRRGTRVYGYTLADTSEITTRRSI</sequence>
<dbReference type="Pfam" id="PF04480">
    <property type="entry name" value="DUF559"/>
    <property type="match status" value="1"/>
</dbReference>
<evidence type="ECO:0000259" key="1">
    <source>
        <dbReference type="Pfam" id="PF04480"/>
    </source>
</evidence>
<dbReference type="InterPro" id="IPR007569">
    <property type="entry name" value="DUF559"/>
</dbReference>
<dbReference type="EMBL" id="VCIW01000023">
    <property type="protein sequence ID" value="TLS49183.1"/>
    <property type="molecule type" value="Genomic_DNA"/>
</dbReference>
<dbReference type="Gene3D" id="3.40.960.10">
    <property type="entry name" value="VSR Endonuclease"/>
    <property type="match status" value="1"/>
</dbReference>
<keyword evidence="3" id="KW-1185">Reference proteome</keyword>
<evidence type="ECO:0000313" key="3">
    <source>
        <dbReference type="Proteomes" id="UP000309676"/>
    </source>
</evidence>
<organism evidence="2 3">
    <name type="scientific">Paenibacillus antri</name>
    <dbReference type="NCBI Taxonomy" id="2582848"/>
    <lineage>
        <taxon>Bacteria</taxon>
        <taxon>Bacillati</taxon>
        <taxon>Bacillota</taxon>
        <taxon>Bacilli</taxon>
        <taxon>Bacillales</taxon>
        <taxon>Paenibacillaceae</taxon>
        <taxon>Paenibacillus</taxon>
    </lineage>
</organism>
<accession>A0A5R9G8W6</accession>
<gene>
    <name evidence="2" type="ORF">FE782_26490</name>
</gene>
<comment type="caution">
    <text evidence="2">The sequence shown here is derived from an EMBL/GenBank/DDBJ whole genome shotgun (WGS) entry which is preliminary data.</text>
</comment>
<proteinExistence type="predicted"/>
<dbReference type="AlphaFoldDB" id="A0A5R9G8W6"/>
<dbReference type="RefSeq" id="WP_138197381.1">
    <property type="nucleotide sequence ID" value="NZ_VCIW01000023.1"/>
</dbReference>
<reference evidence="2 3" key="1">
    <citation type="submission" date="2019-05" db="EMBL/GenBank/DDBJ databases">
        <authorList>
            <person name="Narsing Rao M.P."/>
            <person name="Li W.J."/>
        </authorList>
    </citation>
    <scope>NUCLEOTIDE SEQUENCE [LARGE SCALE GENOMIC DNA]</scope>
    <source>
        <strain evidence="2 3">SYSU_K30003</strain>
    </source>
</reference>
<protein>
    <submittedName>
        <fullName evidence="2">DUF559 domain-containing protein</fullName>
    </submittedName>
</protein>
<dbReference type="Proteomes" id="UP000309676">
    <property type="component" value="Unassembled WGS sequence"/>
</dbReference>
<dbReference type="OrthoDB" id="2594539at2"/>
<evidence type="ECO:0000313" key="2">
    <source>
        <dbReference type="EMBL" id="TLS49183.1"/>
    </source>
</evidence>